<feature type="transmembrane region" description="Helical" evidence="7">
    <location>
        <begin position="883"/>
        <end position="902"/>
    </location>
</feature>
<keyword evidence="10" id="KW-1185">Reference proteome</keyword>
<dbReference type="AlphaFoldDB" id="A0A9P8T1B4"/>
<dbReference type="InterPro" id="IPR004331">
    <property type="entry name" value="SPX_dom"/>
</dbReference>
<feature type="region of interest" description="Disordered" evidence="6">
    <location>
        <begin position="317"/>
        <end position="352"/>
    </location>
</feature>
<evidence type="ECO:0000256" key="7">
    <source>
        <dbReference type="SAM" id="Phobius"/>
    </source>
</evidence>
<keyword evidence="3 7" id="KW-0812">Transmembrane</keyword>
<feature type="compositionally biased region" description="Basic and acidic residues" evidence="6">
    <location>
        <begin position="46"/>
        <end position="57"/>
    </location>
</feature>
<feature type="transmembrane region" description="Helical" evidence="7">
    <location>
        <begin position="844"/>
        <end position="871"/>
    </location>
</feature>
<dbReference type="OrthoDB" id="5588846at2759"/>
<keyword evidence="5 7" id="KW-0472">Membrane</keyword>
<dbReference type="GO" id="GO:0000329">
    <property type="term" value="C:fungal-type vacuole membrane"/>
    <property type="evidence" value="ECO:0007669"/>
    <property type="project" value="TreeGrafter"/>
</dbReference>
<dbReference type="GO" id="GO:0042144">
    <property type="term" value="P:vacuole fusion, non-autophagic"/>
    <property type="evidence" value="ECO:0007669"/>
    <property type="project" value="TreeGrafter"/>
</dbReference>
<organism evidence="9 10">
    <name type="scientific">Ogataea philodendri</name>
    <dbReference type="NCBI Taxonomy" id="1378263"/>
    <lineage>
        <taxon>Eukaryota</taxon>
        <taxon>Fungi</taxon>
        <taxon>Dikarya</taxon>
        <taxon>Ascomycota</taxon>
        <taxon>Saccharomycotina</taxon>
        <taxon>Pichiomycetes</taxon>
        <taxon>Pichiales</taxon>
        <taxon>Pichiaceae</taxon>
        <taxon>Ogataea</taxon>
    </lineage>
</organism>
<evidence type="ECO:0000259" key="8">
    <source>
        <dbReference type="PROSITE" id="PS51382"/>
    </source>
</evidence>
<dbReference type="GO" id="GO:0007034">
    <property type="term" value="P:vacuolar transport"/>
    <property type="evidence" value="ECO:0007669"/>
    <property type="project" value="TreeGrafter"/>
</dbReference>
<dbReference type="GO" id="GO:0033254">
    <property type="term" value="C:vacuolar transporter chaperone complex"/>
    <property type="evidence" value="ECO:0007669"/>
    <property type="project" value="TreeGrafter"/>
</dbReference>
<reference evidence="9" key="1">
    <citation type="journal article" date="2021" name="Open Biol.">
        <title>Shared evolutionary footprints suggest mitochondrial oxidative damage underlies multiple complex I losses in fungi.</title>
        <authorList>
            <person name="Schikora-Tamarit M.A."/>
            <person name="Marcet-Houben M."/>
            <person name="Nosek J."/>
            <person name="Gabaldon T."/>
        </authorList>
    </citation>
    <scope>NUCLEOTIDE SEQUENCE</scope>
    <source>
        <strain evidence="9">CBS6075</strain>
    </source>
</reference>
<feature type="compositionally biased region" description="Acidic residues" evidence="6">
    <location>
        <begin position="749"/>
        <end position="759"/>
    </location>
</feature>
<dbReference type="GO" id="GO:0016237">
    <property type="term" value="P:microautophagy"/>
    <property type="evidence" value="ECO:0007669"/>
    <property type="project" value="TreeGrafter"/>
</dbReference>
<feature type="compositionally biased region" description="Low complexity" evidence="6">
    <location>
        <begin position="322"/>
        <end position="333"/>
    </location>
</feature>
<dbReference type="CDD" id="cd14474">
    <property type="entry name" value="SPX_YDR089W"/>
    <property type="match status" value="1"/>
</dbReference>
<protein>
    <recommendedName>
        <fullName evidence="8">SPX domain-containing protein</fullName>
    </recommendedName>
</protein>
<sequence>MKFGDEFNDRSISRWRNYNIDYNDIKHKIKEATTALKDSNSSYSDKSNDTHDTDNSKSSRSSRSSIEYAQDRVTRKHLRKLFKVFKEQIEFASLFVNSKYGEISRRILTTKNQLNMFINSTLEAPQEQSGIQQRLQRRKLATIQKELEFISADLQDLSRFILLQKIALKKLFKKFIKHSDYQYKHELVNKITAECLNGDPNSFVNLYLNDAALELTLMFDVINNYNATRTAQPVAHDTRRQSVISAESLTFADFRPNEFAPSRSTTFDLISHKKGSVCQRFWVHNDNVDETKLKLLSQFKLISDDTGLVDDDVHPKTVKKYQQPGPTQTPPRQLKQTKSAVDLTKQNTQDDSTFRPDTKIVKLWLNNLDDPLVTSQEGLSFLSSSDTVLSAGLVAQIHNTQYFNSRRAEKPLLISPIGGLHQFAATSVTEKLIQSLFSPSKLPVEVFKNKILKDWCDSGLVGNPKMAQLSLDWCIDKKMAPLAKVSVNRLRFISLSQEGSQPKIDCYLTLDSDVQVHKIDSNSDLSFNFPEDSVPFDHSILEVRYDTPLKVLPPAVQSLINSHLVYRVDNLNFSLNNYLLWRFYQNSLTDEAMLQYIAPWFEVLQNQDIRKLPSITKKPSEEAVKSQAPKGILLNRNEPSDAQKQLQEGKRYWNEFDDGSDQEYDQGYYVDDDDYDYSDSRMLFGNFAGLGFLTSGRIDAILQYSNKISNKLSSLLHIRPARAEASPLLPSHHNGQHLYKSLINGAGPTEDESESDTDNSENRSLLNRLKRSPNNGEHFHQRQMSLVNGQSKSNEMVAQINHDRILCFLYLTSMLVSFLTTGVGLGVIYSTLQTSDDVTETSGAILLLCFGLGCLVLSLLLSGAAVCLLMARYSWPPMWHQVLVWSSLLLISVLFIISLVSCF</sequence>
<evidence type="ECO:0000256" key="3">
    <source>
        <dbReference type="ARBA" id="ARBA00022692"/>
    </source>
</evidence>
<keyword evidence="2" id="KW-0926">Vacuole</keyword>
<evidence type="ECO:0000256" key="6">
    <source>
        <dbReference type="SAM" id="MobiDB-lite"/>
    </source>
</evidence>
<name>A0A9P8T1B4_9ASCO</name>
<reference evidence="9" key="2">
    <citation type="submission" date="2021-01" db="EMBL/GenBank/DDBJ databases">
        <authorList>
            <person name="Schikora-Tamarit M.A."/>
        </authorList>
    </citation>
    <scope>NUCLEOTIDE SEQUENCE</scope>
    <source>
        <strain evidence="9">CBS6075</strain>
    </source>
</reference>
<comment type="caution">
    <text evidence="9">The sequence shown here is derived from an EMBL/GenBank/DDBJ whole genome shotgun (WGS) entry which is preliminary data.</text>
</comment>
<feature type="compositionally biased region" description="Polar residues" evidence="6">
    <location>
        <begin position="334"/>
        <end position="351"/>
    </location>
</feature>
<evidence type="ECO:0000256" key="5">
    <source>
        <dbReference type="ARBA" id="ARBA00023136"/>
    </source>
</evidence>
<feature type="transmembrane region" description="Helical" evidence="7">
    <location>
        <begin position="808"/>
        <end position="832"/>
    </location>
</feature>
<dbReference type="EMBL" id="JAEUBE010000378">
    <property type="protein sequence ID" value="KAH3662356.1"/>
    <property type="molecule type" value="Genomic_DNA"/>
</dbReference>
<evidence type="ECO:0000256" key="1">
    <source>
        <dbReference type="ARBA" id="ARBA00004128"/>
    </source>
</evidence>
<dbReference type="Proteomes" id="UP000769157">
    <property type="component" value="Unassembled WGS sequence"/>
</dbReference>
<dbReference type="InterPro" id="IPR051572">
    <property type="entry name" value="VTC_Complex_Subunit"/>
</dbReference>
<feature type="region of interest" description="Disordered" evidence="6">
    <location>
        <begin position="739"/>
        <end position="763"/>
    </location>
</feature>
<proteinExistence type="predicted"/>
<gene>
    <name evidence="9" type="ORF">OGAPHI_005608</name>
</gene>
<dbReference type="GeneID" id="70237572"/>
<evidence type="ECO:0000256" key="2">
    <source>
        <dbReference type="ARBA" id="ARBA00022554"/>
    </source>
</evidence>
<evidence type="ECO:0000313" key="10">
    <source>
        <dbReference type="Proteomes" id="UP000769157"/>
    </source>
</evidence>
<dbReference type="Gene3D" id="3.20.100.30">
    <property type="entry name" value="VTC, catalytic tunnel domain"/>
    <property type="match status" value="1"/>
</dbReference>
<dbReference type="GO" id="GO:0006799">
    <property type="term" value="P:polyphosphate biosynthetic process"/>
    <property type="evidence" value="ECO:0007669"/>
    <property type="project" value="UniProtKB-ARBA"/>
</dbReference>
<dbReference type="PROSITE" id="PS51382">
    <property type="entry name" value="SPX"/>
    <property type="match status" value="1"/>
</dbReference>
<feature type="region of interest" description="Disordered" evidence="6">
    <location>
        <begin position="36"/>
        <end position="67"/>
    </location>
</feature>
<dbReference type="InterPro" id="IPR042267">
    <property type="entry name" value="VTC_sf"/>
</dbReference>
<dbReference type="PANTHER" id="PTHR46140:SF1">
    <property type="entry name" value="VACUOLAR TRANSPORTER CHAPERONE COMPLEX SUBUNIT 4-RELATED"/>
    <property type="match status" value="1"/>
</dbReference>
<accession>A0A9P8T1B4</accession>
<evidence type="ECO:0000313" key="9">
    <source>
        <dbReference type="EMBL" id="KAH3662356.1"/>
    </source>
</evidence>
<feature type="domain" description="SPX" evidence="8">
    <location>
        <begin position="1"/>
        <end position="189"/>
    </location>
</feature>
<dbReference type="RefSeq" id="XP_046059445.1">
    <property type="nucleotide sequence ID" value="XM_046206808.1"/>
</dbReference>
<keyword evidence="4 7" id="KW-1133">Transmembrane helix</keyword>
<comment type="subcellular location">
    <subcellularLocation>
        <location evidence="1">Vacuole membrane</location>
        <topology evidence="1">Multi-pass membrane protein</topology>
    </subcellularLocation>
</comment>
<evidence type="ECO:0000256" key="4">
    <source>
        <dbReference type="ARBA" id="ARBA00022989"/>
    </source>
</evidence>
<dbReference type="PANTHER" id="PTHR46140">
    <property type="entry name" value="VACUOLAR TRANSPORTER CHAPERONE 1-RELATED"/>
    <property type="match status" value="1"/>
</dbReference>